<dbReference type="KEGG" id="tsph:KIH39_13680"/>
<dbReference type="Pfam" id="PF07963">
    <property type="entry name" value="N_methyl"/>
    <property type="match status" value="1"/>
</dbReference>
<dbReference type="Gene3D" id="3.30.700.10">
    <property type="entry name" value="Glycoprotein, Type 4 Pilin"/>
    <property type="match status" value="1"/>
</dbReference>
<evidence type="ECO:0000313" key="3">
    <source>
        <dbReference type="Proteomes" id="UP000676194"/>
    </source>
</evidence>
<dbReference type="InterPro" id="IPR045584">
    <property type="entry name" value="Pilin-like"/>
</dbReference>
<dbReference type="NCBIfam" id="TIGR04294">
    <property type="entry name" value="pre_pil_HX9DG"/>
    <property type="match status" value="1"/>
</dbReference>
<organism evidence="2 3">
    <name type="scientific">Telmatocola sphagniphila</name>
    <dbReference type="NCBI Taxonomy" id="1123043"/>
    <lineage>
        <taxon>Bacteria</taxon>
        <taxon>Pseudomonadati</taxon>
        <taxon>Planctomycetota</taxon>
        <taxon>Planctomycetia</taxon>
        <taxon>Gemmatales</taxon>
        <taxon>Gemmataceae</taxon>
    </lineage>
</organism>
<accession>A0A8E6ETC9</accession>
<dbReference type="Proteomes" id="UP000676194">
    <property type="component" value="Chromosome"/>
</dbReference>
<keyword evidence="3" id="KW-1185">Reference proteome</keyword>
<evidence type="ECO:0000313" key="2">
    <source>
        <dbReference type="EMBL" id="QVL29920.1"/>
    </source>
</evidence>
<protein>
    <submittedName>
        <fullName evidence="2">DUF1559 domain-containing protein</fullName>
    </submittedName>
</protein>
<feature type="domain" description="DUF1559" evidence="1">
    <location>
        <begin position="32"/>
        <end position="287"/>
    </location>
</feature>
<reference evidence="2" key="1">
    <citation type="submission" date="2021-05" db="EMBL/GenBank/DDBJ databases">
        <title>Complete genome sequence of the cellulolytic planctomycete Telmatocola sphagniphila SP2T and characterization of the first cellulase from planctomycetes.</title>
        <authorList>
            <person name="Rakitin A.L."/>
            <person name="Beletsky A.V."/>
            <person name="Naumoff D.G."/>
            <person name="Kulichevskaya I.S."/>
            <person name="Mardanov A.V."/>
            <person name="Ravin N.V."/>
            <person name="Dedysh S.N."/>
        </authorList>
    </citation>
    <scope>NUCLEOTIDE SEQUENCE</scope>
    <source>
        <strain evidence="2">SP2T</strain>
    </source>
</reference>
<dbReference type="SUPFAM" id="SSF54523">
    <property type="entry name" value="Pili subunits"/>
    <property type="match status" value="1"/>
</dbReference>
<evidence type="ECO:0000259" key="1">
    <source>
        <dbReference type="Pfam" id="PF07596"/>
    </source>
</evidence>
<dbReference type="Pfam" id="PF07596">
    <property type="entry name" value="SBP_bac_10"/>
    <property type="match status" value="1"/>
</dbReference>
<dbReference type="InterPro" id="IPR027558">
    <property type="entry name" value="Pre_pil_HX9DG_C"/>
</dbReference>
<dbReference type="AlphaFoldDB" id="A0A8E6ETC9"/>
<dbReference type="PANTHER" id="PTHR30093">
    <property type="entry name" value="GENERAL SECRETION PATHWAY PROTEIN G"/>
    <property type="match status" value="1"/>
</dbReference>
<gene>
    <name evidence="2" type="ORF">KIH39_13680</name>
</gene>
<sequence>MQLNRKAVTLIEAIVVIAIIGLLIALLLSAIQAARMAMARASCLNNLKQIGLALHTYHDQNGGLPPRSDQNFQSSNPDTHLSFFALILPQIGETNLWNSSVEACSIERNSYLNPPHIGFATPIKIYSCPSDGRLASAVTLKTGQKAAFTSYIGCMGSLERKVTDKRTPNRLNGLFGSMPGISFDDIKDGLSETIMVGERPPPDSYEAGLWYPSGHILRAPQKGPNEFLGIPSLRTLFDQQCHGVQEKYQEDRLDNPCSRFHFWSLHKGGANWLFADGSVRFMAYGNDDILRALATRDGGEVVESP</sequence>
<dbReference type="InterPro" id="IPR011453">
    <property type="entry name" value="DUF1559"/>
</dbReference>
<dbReference type="EMBL" id="CP074694">
    <property type="protein sequence ID" value="QVL29920.1"/>
    <property type="molecule type" value="Genomic_DNA"/>
</dbReference>
<dbReference type="InterPro" id="IPR012902">
    <property type="entry name" value="N_methyl_site"/>
</dbReference>
<dbReference type="PANTHER" id="PTHR30093:SF2">
    <property type="entry name" value="TYPE II SECRETION SYSTEM PROTEIN H"/>
    <property type="match status" value="1"/>
</dbReference>
<dbReference type="RefSeq" id="WP_213493802.1">
    <property type="nucleotide sequence ID" value="NZ_CP074694.1"/>
</dbReference>
<name>A0A8E6ETC9_9BACT</name>
<proteinExistence type="predicted"/>